<accession>A0A521FTX0</accession>
<name>A0A521FTX0_9SPHI</name>
<dbReference type="Proteomes" id="UP000320300">
    <property type="component" value="Unassembled WGS sequence"/>
</dbReference>
<dbReference type="EMBL" id="FXTN01000024">
    <property type="protein sequence ID" value="SMO99617.1"/>
    <property type="molecule type" value="Genomic_DNA"/>
</dbReference>
<reference evidence="1 2" key="1">
    <citation type="submission" date="2017-05" db="EMBL/GenBank/DDBJ databases">
        <authorList>
            <person name="Varghese N."/>
            <person name="Submissions S."/>
        </authorList>
    </citation>
    <scope>NUCLEOTIDE SEQUENCE [LARGE SCALE GENOMIC DNA]</scope>
    <source>
        <strain evidence="1 2">DSM 19036</strain>
    </source>
</reference>
<gene>
    <name evidence="1" type="ORF">SAMN06265348_12410</name>
</gene>
<dbReference type="AlphaFoldDB" id="A0A521FTX0"/>
<dbReference type="OrthoDB" id="709278at2"/>
<keyword evidence="2" id="KW-1185">Reference proteome</keyword>
<organism evidence="1 2">
    <name type="scientific">Pedobacter westerhofensis</name>
    <dbReference type="NCBI Taxonomy" id="425512"/>
    <lineage>
        <taxon>Bacteria</taxon>
        <taxon>Pseudomonadati</taxon>
        <taxon>Bacteroidota</taxon>
        <taxon>Sphingobacteriia</taxon>
        <taxon>Sphingobacteriales</taxon>
        <taxon>Sphingobacteriaceae</taxon>
        <taxon>Pedobacter</taxon>
    </lineage>
</organism>
<sequence length="150" mass="17039">MKATTKIKNLEELKARQVMLNAEQSLLGQEIVSQGKTLLLSLLVITLVKPADPLTIIKVDGKINISAKFFSYLLPLVVNRTLFRKSGFITRIVMAMIARRVGKQMGSKVARWLLNTLEKYLSSLKPVAPRLPRHVTQHRYFADQTYKMNS</sequence>
<evidence type="ECO:0000313" key="2">
    <source>
        <dbReference type="Proteomes" id="UP000320300"/>
    </source>
</evidence>
<dbReference type="RefSeq" id="WP_142531345.1">
    <property type="nucleotide sequence ID" value="NZ_CBCSJO010000018.1"/>
</dbReference>
<proteinExistence type="predicted"/>
<evidence type="ECO:0000313" key="1">
    <source>
        <dbReference type="EMBL" id="SMO99617.1"/>
    </source>
</evidence>
<protein>
    <submittedName>
        <fullName evidence="1">Uncharacterized protein</fullName>
    </submittedName>
</protein>